<evidence type="ECO:0000256" key="2">
    <source>
        <dbReference type="ARBA" id="ARBA00023015"/>
    </source>
</evidence>
<dbReference type="Pfam" id="PF04542">
    <property type="entry name" value="Sigma70_r2"/>
    <property type="match status" value="1"/>
</dbReference>
<dbReference type="Gene3D" id="1.10.10.10">
    <property type="entry name" value="Winged helix-like DNA-binding domain superfamily/Winged helix DNA-binding domain"/>
    <property type="match status" value="1"/>
</dbReference>
<evidence type="ECO:0000259" key="5">
    <source>
        <dbReference type="Pfam" id="PF04542"/>
    </source>
</evidence>
<evidence type="ECO:0000259" key="6">
    <source>
        <dbReference type="Pfam" id="PF08281"/>
    </source>
</evidence>
<accession>A0A2K9NKB8</accession>
<dbReference type="EMBL" id="CP025612">
    <property type="protein sequence ID" value="AUN32795.1"/>
    <property type="molecule type" value="Genomic_DNA"/>
</dbReference>
<dbReference type="GO" id="GO:0016987">
    <property type="term" value="F:sigma factor activity"/>
    <property type="evidence" value="ECO:0007669"/>
    <property type="project" value="UniProtKB-KW"/>
</dbReference>
<gene>
    <name evidence="7" type="ORF">C0V82_21075</name>
</gene>
<dbReference type="CDD" id="cd06171">
    <property type="entry name" value="Sigma70_r4"/>
    <property type="match status" value="1"/>
</dbReference>
<dbReference type="Gene3D" id="1.10.1740.10">
    <property type="match status" value="1"/>
</dbReference>
<dbReference type="GO" id="GO:0003677">
    <property type="term" value="F:DNA binding"/>
    <property type="evidence" value="ECO:0007669"/>
    <property type="project" value="InterPro"/>
</dbReference>
<evidence type="ECO:0000256" key="3">
    <source>
        <dbReference type="ARBA" id="ARBA00023082"/>
    </source>
</evidence>
<keyword evidence="8" id="KW-1185">Reference proteome</keyword>
<dbReference type="SUPFAM" id="SSF88659">
    <property type="entry name" value="Sigma3 and sigma4 domains of RNA polymerase sigma factors"/>
    <property type="match status" value="1"/>
</dbReference>
<dbReference type="OrthoDB" id="9794372at2"/>
<keyword evidence="4" id="KW-0804">Transcription</keyword>
<evidence type="ECO:0000313" key="7">
    <source>
        <dbReference type="EMBL" id="AUN32795.1"/>
    </source>
</evidence>
<sequence>MAPTPPLITAYLEHRAFLLRLLTARTGSAAEAEDIVQEMYERLATLPDGGEGVENVPAFLNRMAMNLAFDRQRSGSRAAARDGEWLSANALVDGPEPIAEAPTAEDVVGGRQELRQLRDAIDALPPQGKRVFEMHKLQGRPHAEIATSLGISRSAVEKHMAAAMKNLLKRLGRRLE</sequence>
<dbReference type="Proteomes" id="UP000234752">
    <property type="component" value="Chromosome eg_2"/>
</dbReference>
<dbReference type="PANTHER" id="PTHR43133:SF63">
    <property type="entry name" value="RNA POLYMERASE SIGMA FACTOR FECI-RELATED"/>
    <property type="match status" value="1"/>
</dbReference>
<dbReference type="InterPro" id="IPR039425">
    <property type="entry name" value="RNA_pol_sigma-70-like"/>
</dbReference>
<dbReference type="AlphaFoldDB" id="A0A2K9NKB8"/>
<keyword evidence="3" id="KW-0731">Sigma factor</keyword>
<protein>
    <submittedName>
        <fullName evidence="7">RNA polymerase subunit sigma-24</fullName>
    </submittedName>
</protein>
<dbReference type="SUPFAM" id="SSF88946">
    <property type="entry name" value="Sigma2 domain of RNA polymerase sigma factors"/>
    <property type="match status" value="1"/>
</dbReference>
<keyword evidence="2" id="KW-0805">Transcription regulation</keyword>
<organism evidence="7 8">
    <name type="scientific">Niveispirillum cyanobacteriorum</name>
    <dbReference type="NCBI Taxonomy" id="1612173"/>
    <lineage>
        <taxon>Bacteria</taxon>
        <taxon>Pseudomonadati</taxon>
        <taxon>Pseudomonadota</taxon>
        <taxon>Alphaproteobacteria</taxon>
        <taxon>Rhodospirillales</taxon>
        <taxon>Azospirillaceae</taxon>
        <taxon>Niveispirillum</taxon>
    </lineage>
</organism>
<feature type="domain" description="RNA polymerase sigma factor 70 region 4 type 2" evidence="6">
    <location>
        <begin position="115"/>
        <end position="167"/>
    </location>
</feature>
<evidence type="ECO:0000313" key="8">
    <source>
        <dbReference type="Proteomes" id="UP000234752"/>
    </source>
</evidence>
<dbReference type="InterPro" id="IPR013324">
    <property type="entry name" value="RNA_pol_sigma_r3/r4-like"/>
</dbReference>
<dbReference type="Pfam" id="PF08281">
    <property type="entry name" value="Sigma70_r4_2"/>
    <property type="match status" value="1"/>
</dbReference>
<dbReference type="InterPro" id="IPR013249">
    <property type="entry name" value="RNA_pol_sigma70_r4_t2"/>
</dbReference>
<dbReference type="NCBIfam" id="TIGR02937">
    <property type="entry name" value="sigma70-ECF"/>
    <property type="match status" value="1"/>
</dbReference>
<evidence type="ECO:0000256" key="4">
    <source>
        <dbReference type="ARBA" id="ARBA00023163"/>
    </source>
</evidence>
<name>A0A2K9NKB8_9PROT</name>
<dbReference type="KEGG" id="ncb:C0V82_21075"/>
<dbReference type="InterPro" id="IPR036388">
    <property type="entry name" value="WH-like_DNA-bd_sf"/>
</dbReference>
<proteinExistence type="inferred from homology"/>
<comment type="similarity">
    <text evidence="1">Belongs to the sigma-70 factor family. ECF subfamily.</text>
</comment>
<dbReference type="InterPro" id="IPR013325">
    <property type="entry name" value="RNA_pol_sigma_r2"/>
</dbReference>
<dbReference type="InterPro" id="IPR007627">
    <property type="entry name" value="RNA_pol_sigma70_r2"/>
</dbReference>
<dbReference type="InterPro" id="IPR014284">
    <property type="entry name" value="RNA_pol_sigma-70_dom"/>
</dbReference>
<feature type="domain" description="RNA polymerase sigma-70 region 2" evidence="5">
    <location>
        <begin position="11"/>
        <end position="77"/>
    </location>
</feature>
<dbReference type="RefSeq" id="WP_102114327.1">
    <property type="nucleotide sequence ID" value="NZ_BMGN01000023.1"/>
</dbReference>
<reference evidence="7 8" key="1">
    <citation type="submission" date="2017-12" db="EMBL/GenBank/DDBJ databases">
        <title>Genomes of bacteria within cyanobacterial aggregates.</title>
        <authorList>
            <person name="Cai H."/>
        </authorList>
    </citation>
    <scope>NUCLEOTIDE SEQUENCE [LARGE SCALE GENOMIC DNA]</scope>
    <source>
        <strain evidence="7 8">TH16</strain>
    </source>
</reference>
<dbReference type="PANTHER" id="PTHR43133">
    <property type="entry name" value="RNA POLYMERASE ECF-TYPE SIGMA FACTO"/>
    <property type="match status" value="1"/>
</dbReference>
<dbReference type="GO" id="GO:0006352">
    <property type="term" value="P:DNA-templated transcription initiation"/>
    <property type="evidence" value="ECO:0007669"/>
    <property type="project" value="InterPro"/>
</dbReference>
<evidence type="ECO:0000256" key="1">
    <source>
        <dbReference type="ARBA" id="ARBA00010641"/>
    </source>
</evidence>